<organism evidence="5">
    <name type="scientific">bioreactor metagenome</name>
    <dbReference type="NCBI Taxonomy" id="1076179"/>
    <lineage>
        <taxon>unclassified sequences</taxon>
        <taxon>metagenomes</taxon>
        <taxon>ecological metagenomes</taxon>
    </lineage>
</organism>
<dbReference type="SUPFAM" id="SSF51445">
    <property type="entry name" value="(Trans)glycosidases"/>
    <property type="match status" value="1"/>
</dbReference>
<dbReference type="InterPro" id="IPR022790">
    <property type="entry name" value="GH26_dom"/>
</dbReference>
<evidence type="ECO:0000313" key="5">
    <source>
        <dbReference type="EMBL" id="MPN46742.1"/>
    </source>
</evidence>
<dbReference type="EMBL" id="VSSQ01107653">
    <property type="protein sequence ID" value="MPN46742.1"/>
    <property type="molecule type" value="Genomic_DNA"/>
</dbReference>
<dbReference type="GO" id="GO:0006080">
    <property type="term" value="P:substituted mannan metabolic process"/>
    <property type="evidence" value="ECO:0007669"/>
    <property type="project" value="InterPro"/>
</dbReference>
<dbReference type="Pfam" id="PF02156">
    <property type="entry name" value="Glyco_hydro_26"/>
    <property type="match status" value="1"/>
</dbReference>
<dbReference type="EC" id="3.2.1.78" evidence="5"/>
<evidence type="ECO:0000256" key="2">
    <source>
        <dbReference type="ARBA" id="ARBA00022801"/>
    </source>
</evidence>
<keyword evidence="3 5" id="KW-0326">Glycosidase</keyword>
<keyword evidence="2 5" id="KW-0378">Hydrolase</keyword>
<dbReference type="AlphaFoldDB" id="A0A645I7J0"/>
<dbReference type="PANTHER" id="PTHR40079:SF4">
    <property type="entry name" value="GH26 DOMAIN-CONTAINING PROTEIN-RELATED"/>
    <property type="match status" value="1"/>
</dbReference>
<feature type="domain" description="GH26" evidence="4">
    <location>
        <begin position="1"/>
        <end position="170"/>
    </location>
</feature>
<proteinExistence type="inferred from homology"/>
<dbReference type="Gene3D" id="3.20.20.80">
    <property type="entry name" value="Glycosidases"/>
    <property type="match status" value="1"/>
</dbReference>
<evidence type="ECO:0000256" key="1">
    <source>
        <dbReference type="ARBA" id="ARBA00007754"/>
    </source>
</evidence>
<dbReference type="PRINTS" id="PR00739">
    <property type="entry name" value="GLHYDRLASE26"/>
</dbReference>
<dbReference type="InterPro" id="IPR000805">
    <property type="entry name" value="Glyco_hydro_26"/>
</dbReference>
<dbReference type="InterPro" id="IPR017853">
    <property type="entry name" value="GH"/>
</dbReference>
<protein>
    <submittedName>
        <fullName evidence="5">Mannan endo-1,4-beta-mannosidase</fullName>
        <ecNumber evidence="5">3.2.1.78</ecNumber>
    </submittedName>
</protein>
<dbReference type="PROSITE" id="PS51764">
    <property type="entry name" value="GH26"/>
    <property type="match status" value="1"/>
</dbReference>
<name>A0A645I7J0_9ZZZZ</name>
<sequence>MDKAAAALQQLQQADVPVLWRPFHEFDGDWFWWGRGGPRNFVKLWRIMYTRYTDDWGLNNLIWVAGHQARPWTAELWYPGDGYVDIAGADSYYGGTQAWLYKRIQLFIGNRKPICFHENGSIPDMDALQLWGADWVWFMTWHTDWIMDEQYNTKAHLYEVYNIDYAITLDELPDFTAR</sequence>
<gene>
    <name evidence="5" type="primary">manA_22</name>
    <name evidence="5" type="ORF">SDC9_194340</name>
</gene>
<comment type="caution">
    <text evidence="5">The sequence shown here is derived from an EMBL/GenBank/DDBJ whole genome shotgun (WGS) entry which is preliminary data.</text>
</comment>
<dbReference type="GO" id="GO:0016985">
    <property type="term" value="F:mannan endo-1,4-beta-mannosidase activity"/>
    <property type="evidence" value="ECO:0007669"/>
    <property type="project" value="UniProtKB-EC"/>
</dbReference>
<reference evidence="5" key="1">
    <citation type="submission" date="2019-08" db="EMBL/GenBank/DDBJ databases">
        <authorList>
            <person name="Kucharzyk K."/>
            <person name="Murdoch R.W."/>
            <person name="Higgins S."/>
            <person name="Loffler F."/>
        </authorList>
    </citation>
    <scope>NUCLEOTIDE SEQUENCE</scope>
</reference>
<evidence type="ECO:0000256" key="3">
    <source>
        <dbReference type="ARBA" id="ARBA00023295"/>
    </source>
</evidence>
<comment type="similarity">
    <text evidence="1">Belongs to the glycosyl hydrolase 26 family.</text>
</comment>
<dbReference type="PANTHER" id="PTHR40079">
    <property type="entry name" value="MANNAN ENDO-1,4-BETA-MANNOSIDASE E-RELATED"/>
    <property type="match status" value="1"/>
</dbReference>
<accession>A0A645I7J0</accession>
<evidence type="ECO:0000259" key="4">
    <source>
        <dbReference type="PROSITE" id="PS51764"/>
    </source>
</evidence>